<dbReference type="InterPro" id="IPR003688">
    <property type="entry name" value="TraG/VirD4"/>
</dbReference>
<keyword evidence="4 7" id="KW-0812">Transmembrane</keyword>
<sequence>MDAERNKILTKLAKTHVLLAISFGVLFISFFISNFVLAFLQEVLKAVRQFANGNMEPSFDLSWRNFFHFQAALYPFYIGFYCIVVYGLIRFWINIKVSFSELNRGQLGTSEFEDEKNLRKQYKVIPGSKKDYKGGSGVIVSAIQGKNGKYELLLDTGPVHTMVLGISRSGKGERYVFPMLDVITRAEEKDSMIVNDPKGELAAASYATLKKRGYEIYIFNLMQQKKSMGFNPLQLVIDAYKKGDTSLAQQYANSVAFSLYHDPNAKDPFWNNSAKSLVTAIILAITADSIKLGKEERINMYSVANFLSTKGSDNNEETGENALDLFFRQRDPNDPARMMYATSNFAAGNTRASIFSTAMDKLQIFTLTPNAKLTSYNSLDLTDIGFGDKPVAVFMVTPDYDKSNHVLASIFVSQAYRVNAEKATMNKSGKMKRKCWVLLDEFGNMPAIEGMAGMITVGAGKGFRFNLIVQAYSQVNTLYGDEADTIIGNCSNQIYILTMDKSTAEHYSALIGTKTIEDVSRSGKLYSMDKSSSESVRERALLMPDELMKLKEGESIVVRANKRQDNKFNKIAPKPIFNRGKTAAKARYEYLSDDFDNSKSVLNLPIVSDHQNIDLSEIVFTADQDCYKKLIDLVGKQTVIEFKQIIRKNLGIVQDNNVERCLQIVDSHFEEFTAQQFFSFIIFEAPLSAKHVNLMIDELTGTLPVSDLEKWRHYAKRKEQIEEDESDRWAAIASGEEELY</sequence>
<protein>
    <submittedName>
        <fullName evidence="8">Type IV secretory system conjugative DNA transfer family protein</fullName>
    </submittedName>
</protein>
<evidence type="ECO:0000256" key="4">
    <source>
        <dbReference type="ARBA" id="ARBA00022692"/>
    </source>
</evidence>
<reference evidence="8 9" key="1">
    <citation type="submission" date="2018-08" db="EMBL/GenBank/DDBJ databases">
        <title>Bacillus phenotypic plasticity.</title>
        <authorList>
            <person name="Hurtado E."/>
        </authorList>
    </citation>
    <scope>NUCLEOTIDE SEQUENCE [LARGE SCALE GENOMIC DNA]</scope>
    <source>
        <strain evidence="8 9">427</strain>
    </source>
</reference>
<comment type="caution">
    <text evidence="8">The sequence shown here is derived from an EMBL/GenBank/DDBJ whole genome shotgun (WGS) entry which is preliminary data.</text>
</comment>
<dbReference type="EMBL" id="QSND01000002">
    <property type="protein sequence ID" value="KAA6451323.1"/>
    <property type="molecule type" value="Genomic_DNA"/>
</dbReference>
<dbReference type="GO" id="GO:0005886">
    <property type="term" value="C:plasma membrane"/>
    <property type="evidence" value="ECO:0007669"/>
    <property type="project" value="UniProtKB-SubCell"/>
</dbReference>
<dbReference type="PANTHER" id="PTHR37937">
    <property type="entry name" value="CONJUGATIVE TRANSFER: DNA TRANSPORT"/>
    <property type="match status" value="1"/>
</dbReference>
<evidence type="ECO:0000256" key="3">
    <source>
        <dbReference type="ARBA" id="ARBA00022475"/>
    </source>
</evidence>
<evidence type="ECO:0000313" key="8">
    <source>
        <dbReference type="EMBL" id="KAA6451323.1"/>
    </source>
</evidence>
<dbReference type="Pfam" id="PF02534">
    <property type="entry name" value="T4SS-DNA_transf"/>
    <property type="match status" value="1"/>
</dbReference>
<dbReference type="InterPro" id="IPR051539">
    <property type="entry name" value="T4SS-coupling_protein"/>
</dbReference>
<dbReference type="NCBIfam" id="NF045973">
    <property type="entry name" value="conju_CD1115"/>
    <property type="match status" value="1"/>
</dbReference>
<dbReference type="RefSeq" id="WP_148957216.1">
    <property type="nucleotide sequence ID" value="NZ_QSND01000002.1"/>
</dbReference>
<keyword evidence="3" id="KW-1003">Cell membrane</keyword>
<dbReference type="AlphaFoldDB" id="A0A5M8RVK4"/>
<evidence type="ECO:0000313" key="9">
    <source>
        <dbReference type="Proteomes" id="UP000324326"/>
    </source>
</evidence>
<dbReference type="Proteomes" id="UP000324326">
    <property type="component" value="Unassembled WGS sequence"/>
</dbReference>
<feature type="transmembrane region" description="Helical" evidence="7">
    <location>
        <begin position="17"/>
        <end position="40"/>
    </location>
</feature>
<dbReference type="InterPro" id="IPR027417">
    <property type="entry name" value="P-loop_NTPase"/>
</dbReference>
<evidence type="ECO:0000256" key="7">
    <source>
        <dbReference type="SAM" id="Phobius"/>
    </source>
</evidence>
<name>A0A5M8RVK4_9BACI</name>
<comment type="subcellular location">
    <subcellularLocation>
        <location evidence="1">Cell membrane</location>
        <topology evidence="1">Multi-pass membrane protein</topology>
    </subcellularLocation>
</comment>
<feature type="transmembrane region" description="Helical" evidence="7">
    <location>
        <begin position="71"/>
        <end position="93"/>
    </location>
</feature>
<evidence type="ECO:0000256" key="6">
    <source>
        <dbReference type="ARBA" id="ARBA00023136"/>
    </source>
</evidence>
<evidence type="ECO:0000256" key="1">
    <source>
        <dbReference type="ARBA" id="ARBA00004651"/>
    </source>
</evidence>
<keyword evidence="6 7" id="KW-0472">Membrane</keyword>
<dbReference type="SUPFAM" id="SSF52540">
    <property type="entry name" value="P-loop containing nucleoside triphosphate hydrolases"/>
    <property type="match status" value="1"/>
</dbReference>
<evidence type="ECO:0000256" key="5">
    <source>
        <dbReference type="ARBA" id="ARBA00022989"/>
    </source>
</evidence>
<dbReference type="PANTHER" id="PTHR37937:SF1">
    <property type="entry name" value="CONJUGATIVE TRANSFER: DNA TRANSPORT"/>
    <property type="match status" value="1"/>
</dbReference>
<evidence type="ECO:0000256" key="2">
    <source>
        <dbReference type="ARBA" id="ARBA00008806"/>
    </source>
</evidence>
<proteinExistence type="inferred from homology"/>
<dbReference type="CDD" id="cd01127">
    <property type="entry name" value="TrwB_TraG_TraD_VirD4"/>
    <property type="match status" value="1"/>
</dbReference>
<dbReference type="Gene3D" id="3.40.50.300">
    <property type="entry name" value="P-loop containing nucleotide triphosphate hydrolases"/>
    <property type="match status" value="1"/>
</dbReference>
<accession>A0A5M8RVK4</accession>
<keyword evidence="5 7" id="KW-1133">Transmembrane helix</keyword>
<comment type="similarity">
    <text evidence="2">Belongs to the VirD4/TraG family.</text>
</comment>
<organism evidence="8 9">
    <name type="scientific">Bacillus swezeyi</name>
    <dbReference type="NCBI Taxonomy" id="1925020"/>
    <lineage>
        <taxon>Bacteria</taxon>
        <taxon>Bacillati</taxon>
        <taxon>Bacillota</taxon>
        <taxon>Bacilli</taxon>
        <taxon>Bacillales</taxon>
        <taxon>Bacillaceae</taxon>
        <taxon>Bacillus</taxon>
    </lineage>
</organism>
<gene>
    <name evidence="8" type="ORF">DX927_11140</name>
</gene>